<dbReference type="PANTHER" id="PTHR36503:SF1">
    <property type="entry name" value="BLR2520 PROTEIN"/>
    <property type="match status" value="1"/>
</dbReference>
<protein>
    <submittedName>
        <fullName evidence="2">Glyoxalase/bleomycin resistance protein/dioxygenase</fullName>
    </submittedName>
</protein>
<dbReference type="AlphaFoldDB" id="A0A0G1GJX6"/>
<dbReference type="InterPro" id="IPR037523">
    <property type="entry name" value="VOC_core"/>
</dbReference>
<feature type="domain" description="VOC" evidence="1">
    <location>
        <begin position="4"/>
        <end position="122"/>
    </location>
</feature>
<dbReference type="PROSITE" id="PS51819">
    <property type="entry name" value="VOC"/>
    <property type="match status" value="1"/>
</dbReference>
<evidence type="ECO:0000313" key="3">
    <source>
        <dbReference type="Proteomes" id="UP000034646"/>
    </source>
</evidence>
<dbReference type="InterPro" id="IPR025870">
    <property type="entry name" value="Glyoxalase-like_dom"/>
</dbReference>
<dbReference type="EMBL" id="LCFS01000026">
    <property type="protein sequence ID" value="KKS99073.1"/>
    <property type="molecule type" value="Genomic_DNA"/>
</dbReference>
<keyword evidence="2" id="KW-0223">Dioxygenase</keyword>
<comment type="caution">
    <text evidence="2">The sequence shown here is derived from an EMBL/GenBank/DDBJ whole genome shotgun (WGS) entry which is preliminary data.</text>
</comment>
<accession>A0A0G1GJX6</accession>
<dbReference type="Pfam" id="PF12681">
    <property type="entry name" value="Glyoxalase_2"/>
    <property type="match status" value="1"/>
</dbReference>
<gene>
    <name evidence="2" type="ORF">UV76_C0026G0002</name>
</gene>
<dbReference type="Gene3D" id="3.10.180.10">
    <property type="entry name" value="2,3-Dihydroxybiphenyl 1,2-Dioxygenase, domain 1"/>
    <property type="match status" value="1"/>
</dbReference>
<dbReference type="GO" id="GO:0051213">
    <property type="term" value="F:dioxygenase activity"/>
    <property type="evidence" value="ECO:0007669"/>
    <property type="project" value="UniProtKB-KW"/>
</dbReference>
<dbReference type="STRING" id="1618738.UV76_C0026G0002"/>
<dbReference type="SUPFAM" id="SSF54593">
    <property type="entry name" value="Glyoxalase/Bleomycin resistance protein/Dihydroxybiphenyl dioxygenase"/>
    <property type="match status" value="1"/>
</dbReference>
<organism evidence="2 3">
    <name type="scientific">Candidatus Nomurabacteria bacterium GW2011_GWA2_43_15</name>
    <dbReference type="NCBI Taxonomy" id="1618738"/>
    <lineage>
        <taxon>Bacteria</taxon>
        <taxon>Candidatus Nomuraibacteriota</taxon>
    </lineage>
</organism>
<name>A0A0G1GJX6_9BACT</name>
<dbReference type="PANTHER" id="PTHR36503">
    <property type="entry name" value="BLR2520 PROTEIN"/>
    <property type="match status" value="1"/>
</dbReference>
<dbReference type="InterPro" id="IPR029068">
    <property type="entry name" value="Glyas_Bleomycin-R_OHBP_Dase"/>
</dbReference>
<reference evidence="2 3" key="1">
    <citation type="journal article" date="2015" name="Nature">
        <title>rRNA introns, odd ribosomes, and small enigmatic genomes across a large radiation of phyla.</title>
        <authorList>
            <person name="Brown C.T."/>
            <person name="Hug L.A."/>
            <person name="Thomas B.C."/>
            <person name="Sharon I."/>
            <person name="Castelle C.J."/>
            <person name="Singh A."/>
            <person name="Wilkins M.J."/>
            <person name="Williams K.H."/>
            <person name="Banfield J.F."/>
        </authorList>
    </citation>
    <scope>NUCLEOTIDE SEQUENCE [LARGE SCALE GENOMIC DNA]</scope>
</reference>
<dbReference type="Proteomes" id="UP000034646">
    <property type="component" value="Unassembled WGS sequence"/>
</dbReference>
<evidence type="ECO:0000313" key="2">
    <source>
        <dbReference type="EMBL" id="KKS99073.1"/>
    </source>
</evidence>
<sequence length="125" mass="14050">MFNKLFAVCLLVKDFDTSFVFYKNKLGLELKSKDKGFANFKLEGPELAIFQKDAATAMFPKKYMGNGGGVSLAFQTANLESTCKKLNEAGVDIFEGPKQTPWGQKVAYFKDPDDNIWEVSEPFEE</sequence>
<keyword evidence="2" id="KW-0560">Oxidoreductase</keyword>
<proteinExistence type="predicted"/>
<evidence type="ECO:0000259" key="1">
    <source>
        <dbReference type="PROSITE" id="PS51819"/>
    </source>
</evidence>